<organism evidence="1 2">
    <name type="scientific">Chytriomyces confervae</name>
    <dbReference type="NCBI Taxonomy" id="246404"/>
    <lineage>
        <taxon>Eukaryota</taxon>
        <taxon>Fungi</taxon>
        <taxon>Fungi incertae sedis</taxon>
        <taxon>Chytridiomycota</taxon>
        <taxon>Chytridiomycota incertae sedis</taxon>
        <taxon>Chytridiomycetes</taxon>
        <taxon>Chytridiales</taxon>
        <taxon>Chytriomycetaceae</taxon>
        <taxon>Chytriomyces</taxon>
    </lineage>
</organism>
<dbReference type="EMBL" id="QEAP01001571">
    <property type="protein sequence ID" value="TPX43286.1"/>
    <property type="molecule type" value="Genomic_DNA"/>
</dbReference>
<dbReference type="STRING" id="246404.A0A507CVT9"/>
<evidence type="ECO:0000313" key="2">
    <source>
        <dbReference type="Proteomes" id="UP000320333"/>
    </source>
</evidence>
<protein>
    <submittedName>
        <fullName evidence="1">Uncharacterized protein</fullName>
    </submittedName>
</protein>
<proteinExistence type="predicted"/>
<sequence>MDEAELSPGVIELLEEAQRRMSALKNTVHEYFETETGNLETFESQSSENEVGNEDACLLGVKEGFRDPNLAERSNKCKKILRIDLTDFIVQNSAVFTSGRAIARIFHGISSPKFPAYDW</sequence>
<dbReference type="AlphaFoldDB" id="A0A507CVT9"/>
<keyword evidence="2" id="KW-1185">Reference proteome</keyword>
<dbReference type="OrthoDB" id="10261556at2759"/>
<comment type="caution">
    <text evidence="1">The sequence shown here is derived from an EMBL/GenBank/DDBJ whole genome shotgun (WGS) entry which is preliminary data.</text>
</comment>
<dbReference type="Proteomes" id="UP000320333">
    <property type="component" value="Unassembled WGS sequence"/>
</dbReference>
<evidence type="ECO:0000313" key="1">
    <source>
        <dbReference type="EMBL" id="TPX43286.1"/>
    </source>
</evidence>
<reference evidence="1 2" key="1">
    <citation type="journal article" date="2019" name="Sci. Rep.">
        <title>Comparative genomics of chytrid fungi reveal insights into the obligate biotrophic and pathogenic lifestyle of Synchytrium endobioticum.</title>
        <authorList>
            <person name="van de Vossenberg B.T.L.H."/>
            <person name="Warris S."/>
            <person name="Nguyen H.D.T."/>
            <person name="van Gent-Pelzer M.P.E."/>
            <person name="Joly D.L."/>
            <person name="van de Geest H.C."/>
            <person name="Bonants P.J.M."/>
            <person name="Smith D.S."/>
            <person name="Levesque C.A."/>
            <person name="van der Lee T.A.J."/>
        </authorList>
    </citation>
    <scope>NUCLEOTIDE SEQUENCE [LARGE SCALE GENOMIC DNA]</scope>
    <source>
        <strain evidence="1 2">CBS 675.73</strain>
    </source>
</reference>
<gene>
    <name evidence="1" type="ORF">CcCBS67573_g10461</name>
</gene>
<name>A0A507CVT9_9FUNG</name>
<accession>A0A507CVT9</accession>